<dbReference type="Proteomes" id="UP001297370">
    <property type="component" value="Unassembled WGS sequence"/>
</dbReference>
<dbReference type="EMBL" id="JAJBOM010000013">
    <property type="protein sequence ID" value="MCB5619543.1"/>
    <property type="molecule type" value="Genomic_DNA"/>
</dbReference>
<sequence length="65" mass="6921">MEKKNNNAEIDFNELERLAKCGGSDQGEIEPQSISAVVSATLKICLPAVSSVTALFSCNRTCGCK</sequence>
<reference evidence="2 3" key="1">
    <citation type="submission" date="2018-08" db="EMBL/GenBank/DDBJ databases">
        <title>A genome reference for cultivated species of the human gut microbiota.</title>
        <authorList>
            <person name="Zou Y."/>
            <person name="Xue W."/>
            <person name="Luo G."/>
        </authorList>
    </citation>
    <scope>NUCLEOTIDE SEQUENCE [LARGE SCALE GENOMIC DNA]</scope>
    <source>
        <strain evidence="2 3">TF01-20-2</strain>
    </source>
</reference>
<accession>A0A3E4UK22</accession>
<organism evidence="2 3">
    <name type="scientific">Mediterraneibacter gnavus</name>
    <name type="common">Ruminococcus gnavus</name>
    <dbReference type="NCBI Taxonomy" id="33038"/>
    <lineage>
        <taxon>Bacteria</taxon>
        <taxon>Bacillati</taxon>
        <taxon>Bacillota</taxon>
        <taxon>Clostridia</taxon>
        <taxon>Lachnospirales</taxon>
        <taxon>Lachnospiraceae</taxon>
        <taxon>Mediterraneibacter</taxon>
    </lineage>
</organism>
<dbReference type="Proteomes" id="UP000260808">
    <property type="component" value="Unassembled WGS sequence"/>
</dbReference>
<evidence type="ECO:0000313" key="3">
    <source>
        <dbReference type="Proteomes" id="UP000260808"/>
    </source>
</evidence>
<dbReference type="RefSeq" id="WP_151165716.1">
    <property type="nucleotide sequence ID" value="NZ_JAAIQY010000013.1"/>
</dbReference>
<comment type="caution">
    <text evidence="2">The sequence shown here is derived from an EMBL/GenBank/DDBJ whole genome shotgun (WGS) entry which is preliminary data.</text>
</comment>
<evidence type="ECO:0000313" key="1">
    <source>
        <dbReference type="EMBL" id="MCB5619543.1"/>
    </source>
</evidence>
<proteinExistence type="predicted"/>
<evidence type="ECO:0000313" key="2">
    <source>
        <dbReference type="EMBL" id="RGM09636.1"/>
    </source>
</evidence>
<name>A0A3E4UK22_MEDGN</name>
<dbReference type="AlphaFoldDB" id="A0A3E4UK22"/>
<protein>
    <submittedName>
        <fullName evidence="2">Uncharacterized protein</fullName>
    </submittedName>
</protein>
<dbReference type="EMBL" id="QSSX01000228">
    <property type="protein sequence ID" value="RGM09636.1"/>
    <property type="molecule type" value="Genomic_DNA"/>
</dbReference>
<gene>
    <name evidence="2" type="ORF">DXC31_19695</name>
    <name evidence="1" type="ORF">LIQ08_10325</name>
</gene>
<reference evidence="1" key="2">
    <citation type="submission" date="2021-10" db="EMBL/GenBank/DDBJ databases">
        <title>Collection of gut derived symbiotic bacterial strains cultured from healthy donors.</title>
        <authorList>
            <person name="Lin H."/>
            <person name="Littmann E."/>
            <person name="Claire K."/>
            <person name="Pamer E."/>
        </authorList>
    </citation>
    <scope>NUCLEOTIDE SEQUENCE</scope>
    <source>
        <strain evidence="1">MSK.23.18</strain>
    </source>
</reference>